<comment type="catalytic activity">
    <reaction evidence="10">
        <text>N(4)-(alpha-D-Man-(1-&gt;2)-alpha-D-Man-(1-&gt;2)-alpha-D-Man-(1-&gt;3)-[alpha-D-Man-(1-&gt;2)-alpha-D-Man-(1-&gt;3)-[alpha-D-Man-(1-&gt;2)-alpha-D-Man-(1-&gt;6)]-alpha-D-Man-(1-&gt;6)]-beta-D-Man-(1-&gt;4)-beta-D-GlcNAc-(1-&gt;4)-beta-D-GlcNAc)-L-asparaginyl-[protein] (N-glucan mannose isomer 9A1,2,3B1,2,3) + 4 H2O = N(4)-(alpha-D-Man-(1-&gt;3)-[alpha-D-Man-(1-&gt;3)-[alpha-D-Man-(1-&gt;6)]-alpha-D-Man-(1-&gt;6)]-beta-D-Man-(1-&gt;4)-beta-D-GlcNAc-(1-&gt;4)-beta-D-GlcNAc)-L-asparaginyl-[protein] (N-glucan mannose isomer 5A1,2) + 4 beta-D-mannose</text>
        <dbReference type="Rhea" id="RHEA:56008"/>
        <dbReference type="Rhea" id="RHEA-COMP:14356"/>
        <dbReference type="Rhea" id="RHEA-COMP:14367"/>
        <dbReference type="ChEBI" id="CHEBI:15377"/>
        <dbReference type="ChEBI" id="CHEBI:28563"/>
        <dbReference type="ChEBI" id="CHEBI:59087"/>
        <dbReference type="ChEBI" id="CHEBI:139493"/>
        <dbReference type="EC" id="3.2.1.113"/>
    </reaction>
</comment>
<dbReference type="OrthoDB" id="8118055at2759"/>
<comment type="pathway">
    <text evidence="2">Protein modification; protein glycosylation.</text>
</comment>
<comment type="similarity">
    <text evidence="3 14">Belongs to the glycosyl hydrolase 47 family.</text>
</comment>
<dbReference type="PANTHER" id="PTHR11742">
    <property type="entry name" value="MANNOSYL-OLIGOSACCHARIDE ALPHA-1,2-MANNOSIDASE-RELATED"/>
    <property type="match status" value="1"/>
</dbReference>
<keyword evidence="17" id="KW-1185">Reference proteome</keyword>
<dbReference type="GO" id="GO:0016020">
    <property type="term" value="C:membrane"/>
    <property type="evidence" value="ECO:0007669"/>
    <property type="project" value="InterPro"/>
</dbReference>
<comment type="cofactor">
    <cofactor evidence="1 12">
        <name>Ca(2+)</name>
        <dbReference type="ChEBI" id="CHEBI:29108"/>
    </cofactor>
</comment>
<comment type="caution">
    <text evidence="16">The sequence shown here is derived from an EMBL/GenBank/DDBJ whole genome shotgun (WGS) entry which is preliminary data.</text>
</comment>
<dbReference type="SUPFAM" id="SSF48225">
    <property type="entry name" value="Seven-hairpin glycosidases"/>
    <property type="match status" value="1"/>
</dbReference>
<accession>A0A9P1HCU8</accession>
<evidence type="ECO:0000256" key="12">
    <source>
        <dbReference type="PIRSR" id="PIRSR601382-2"/>
    </source>
</evidence>
<feature type="signal peptide" evidence="15">
    <location>
        <begin position="1"/>
        <end position="19"/>
    </location>
</feature>
<evidence type="ECO:0000256" key="1">
    <source>
        <dbReference type="ARBA" id="ARBA00001913"/>
    </source>
</evidence>
<evidence type="ECO:0000256" key="9">
    <source>
        <dbReference type="ARBA" id="ARBA00047669"/>
    </source>
</evidence>
<dbReference type="GO" id="GO:0036503">
    <property type="term" value="P:ERAD pathway"/>
    <property type="evidence" value="ECO:0007669"/>
    <property type="project" value="UniProtKB-ARBA"/>
</dbReference>
<dbReference type="Gene3D" id="1.50.10.10">
    <property type="match status" value="2"/>
</dbReference>
<keyword evidence="12" id="KW-0479">Metal-binding</keyword>
<dbReference type="GO" id="GO:0005975">
    <property type="term" value="P:carbohydrate metabolic process"/>
    <property type="evidence" value="ECO:0007669"/>
    <property type="project" value="InterPro"/>
</dbReference>
<dbReference type="EC" id="3.2.1.-" evidence="14"/>
<feature type="active site" description="Proton donor" evidence="11">
    <location>
        <position position="330"/>
    </location>
</feature>
<dbReference type="Proteomes" id="UP000838763">
    <property type="component" value="Unassembled WGS sequence"/>
</dbReference>
<evidence type="ECO:0000256" key="5">
    <source>
        <dbReference type="ARBA" id="ARBA00022801"/>
    </source>
</evidence>
<evidence type="ECO:0000256" key="2">
    <source>
        <dbReference type="ARBA" id="ARBA00004922"/>
    </source>
</evidence>
<keyword evidence="12" id="KW-0106">Calcium</keyword>
<reference evidence="16" key="1">
    <citation type="submission" date="2022-11" db="EMBL/GenBank/DDBJ databases">
        <authorList>
            <person name="Scott C."/>
            <person name="Bruce N."/>
        </authorList>
    </citation>
    <scope>NUCLEOTIDE SEQUENCE</scope>
</reference>
<keyword evidence="5 14" id="KW-0378">Hydrolase</keyword>
<protein>
    <recommendedName>
        <fullName evidence="14">alpha-1,2-Mannosidase</fullName>
        <ecNumber evidence="14">3.2.1.-</ecNumber>
    </recommendedName>
</protein>
<name>A0A9P1HCU8_9PEZI</name>
<dbReference type="InterPro" id="IPR001382">
    <property type="entry name" value="Glyco_hydro_47"/>
</dbReference>
<proteinExistence type="inferred from homology"/>
<evidence type="ECO:0000313" key="16">
    <source>
        <dbReference type="EMBL" id="CAI4219440.1"/>
    </source>
</evidence>
<dbReference type="GO" id="GO:0005783">
    <property type="term" value="C:endoplasmic reticulum"/>
    <property type="evidence" value="ECO:0007669"/>
    <property type="project" value="TreeGrafter"/>
</dbReference>
<dbReference type="AlphaFoldDB" id="A0A9P1HCU8"/>
<dbReference type="InterPro" id="IPR036026">
    <property type="entry name" value="Seven-hairpin_glycosidases"/>
</dbReference>
<evidence type="ECO:0000256" key="13">
    <source>
        <dbReference type="PIRSR" id="PIRSR601382-3"/>
    </source>
</evidence>
<dbReference type="InterPro" id="IPR012341">
    <property type="entry name" value="6hp_glycosidase-like_sf"/>
</dbReference>
<feature type="active site" evidence="11">
    <location>
        <position position="249"/>
    </location>
</feature>
<feature type="chain" id="PRO_5040334696" description="alpha-1,2-Mannosidase" evidence="15">
    <location>
        <begin position="20"/>
        <end position="457"/>
    </location>
</feature>
<evidence type="ECO:0000256" key="7">
    <source>
        <dbReference type="ARBA" id="ARBA00023180"/>
    </source>
</evidence>
<feature type="binding site" evidence="12">
    <location>
        <position position="447"/>
    </location>
    <ligand>
        <name>Ca(2+)</name>
        <dbReference type="ChEBI" id="CHEBI:29108"/>
    </ligand>
</feature>
<evidence type="ECO:0000256" key="4">
    <source>
        <dbReference type="ARBA" id="ARBA00022729"/>
    </source>
</evidence>
<evidence type="ECO:0000256" key="8">
    <source>
        <dbReference type="ARBA" id="ARBA00023295"/>
    </source>
</evidence>
<organism evidence="16 17">
    <name type="scientific">Parascedosporium putredinis</name>
    <dbReference type="NCBI Taxonomy" id="1442378"/>
    <lineage>
        <taxon>Eukaryota</taxon>
        <taxon>Fungi</taxon>
        <taxon>Dikarya</taxon>
        <taxon>Ascomycota</taxon>
        <taxon>Pezizomycotina</taxon>
        <taxon>Sordariomycetes</taxon>
        <taxon>Hypocreomycetidae</taxon>
        <taxon>Microascales</taxon>
        <taxon>Microascaceae</taxon>
        <taxon>Parascedosporium</taxon>
    </lineage>
</organism>
<evidence type="ECO:0000313" key="17">
    <source>
        <dbReference type="Proteomes" id="UP000838763"/>
    </source>
</evidence>
<dbReference type="InterPro" id="IPR050749">
    <property type="entry name" value="Glycosyl_Hydrolase_47"/>
</dbReference>
<dbReference type="GO" id="GO:0005509">
    <property type="term" value="F:calcium ion binding"/>
    <property type="evidence" value="ECO:0007669"/>
    <property type="project" value="InterPro"/>
</dbReference>
<evidence type="ECO:0000256" key="3">
    <source>
        <dbReference type="ARBA" id="ARBA00007658"/>
    </source>
</evidence>
<dbReference type="EMBL" id="CALLCH030000020">
    <property type="protein sequence ID" value="CAI4219440.1"/>
    <property type="molecule type" value="Genomic_DNA"/>
</dbReference>
<gene>
    <name evidence="16" type="ORF">PPNO1_LOCUS9001</name>
</gene>
<evidence type="ECO:0000256" key="14">
    <source>
        <dbReference type="RuleBase" id="RU361193"/>
    </source>
</evidence>
<evidence type="ECO:0000256" key="6">
    <source>
        <dbReference type="ARBA" id="ARBA00023157"/>
    </source>
</evidence>
<evidence type="ECO:0000256" key="10">
    <source>
        <dbReference type="ARBA" id="ARBA00048605"/>
    </source>
</evidence>
<keyword evidence="8 14" id="KW-0326">Glycosidase</keyword>
<dbReference type="Pfam" id="PF01532">
    <property type="entry name" value="Glyco_hydro_47"/>
    <property type="match status" value="2"/>
</dbReference>
<evidence type="ECO:0000256" key="15">
    <source>
        <dbReference type="SAM" id="SignalP"/>
    </source>
</evidence>
<dbReference type="GO" id="GO:0004571">
    <property type="term" value="F:mannosyl-oligosaccharide 1,2-alpha-mannosidase activity"/>
    <property type="evidence" value="ECO:0007669"/>
    <property type="project" value="UniProtKB-EC"/>
</dbReference>
<dbReference type="PANTHER" id="PTHR11742:SF101">
    <property type="entry name" value="MANNOSYL-OLIGOSACCHARIDE ALPHA-1,2-MANNOSIDASE 1B"/>
    <property type="match status" value="1"/>
</dbReference>
<dbReference type="PRINTS" id="PR00747">
    <property type="entry name" value="GLYHDRLASE47"/>
</dbReference>
<keyword evidence="6 13" id="KW-1015">Disulfide bond</keyword>
<feature type="active site" evidence="11">
    <location>
        <position position="353"/>
    </location>
</feature>
<sequence length="457" mass="51967">MQQRGKLLTLAAFALRVVATDRIEAVRAVFRRSWDGYRQYAWGHDSLRPLTNGYYDDRNGWGASAVDALSTAIIMGEEEAVQQILEYIPTIDFATTSTEVSLFETTIRYLGGMLSGYDLLRGPYKDMAPSEEAIESLLSQSVRLADLLKVAFNTESGVPDNDLLFDPEPRRKGTPDNWIATIGTLVLEWERLSDLTGNIEYGELAKGAESYLLRPPPEAEPFPGMIGSRLWVENGTFVDSMGGWNGGTDSFYEYLIKMYIYDPVRFESYKYRHVFRETLYFYSSHLACFNGGNFILGGLVLDEPRYVDFGLELTAGCHESYIQTVTAPPESQIEFYDEAGFWIINAQYSLRPEVIESCYYAYRATGNIMYREWAWDAFVKINATSSAGSGVSSVLDVQRTNGTLVFWDFQDSFWFSEVLKYMYLILLDEDSEVHVKKGERGTFVYNTEAHPIRIFES</sequence>
<keyword evidence="4 15" id="KW-0732">Signal</keyword>
<comment type="catalytic activity">
    <reaction evidence="9">
        <text>N(4)-(alpha-D-Man-(1-&gt;2)-alpha-D-Man-(1-&gt;2)-alpha-D-Man-(1-&gt;3)-[alpha-D-Man-(1-&gt;3)-[alpha-D-Man-(1-&gt;2)-alpha-D-Man-(1-&gt;6)]-alpha-D-Man-(1-&gt;6)]-beta-D-Man-(1-&gt;4)-beta-D-GlcNAc-(1-&gt;4)-beta-D-GlcNAc)-L-asparaginyl-[protein] (N-glucan mannose isomer 8A1,2,3B1,3) + 3 H2O = N(4)-(alpha-D-Man-(1-&gt;3)-[alpha-D-Man-(1-&gt;3)-[alpha-D-Man-(1-&gt;6)]-alpha-D-Man-(1-&gt;6)]-beta-D-Man-(1-&gt;4)-beta-D-GlcNAc-(1-&gt;4)-beta-D-GlcNAc)-L-asparaginyl-[protein] (N-glucan mannose isomer 5A1,2) + 3 beta-D-mannose</text>
        <dbReference type="Rhea" id="RHEA:56028"/>
        <dbReference type="Rhea" id="RHEA-COMP:14358"/>
        <dbReference type="Rhea" id="RHEA-COMP:14367"/>
        <dbReference type="ChEBI" id="CHEBI:15377"/>
        <dbReference type="ChEBI" id="CHEBI:28563"/>
        <dbReference type="ChEBI" id="CHEBI:59087"/>
        <dbReference type="ChEBI" id="CHEBI:60628"/>
        <dbReference type="EC" id="3.2.1.113"/>
    </reaction>
</comment>
<evidence type="ECO:0000256" key="11">
    <source>
        <dbReference type="PIRSR" id="PIRSR601382-1"/>
    </source>
</evidence>
<feature type="active site" description="Proton donor" evidence="11">
    <location>
        <position position="104"/>
    </location>
</feature>
<keyword evidence="7" id="KW-0325">Glycoprotein</keyword>
<feature type="disulfide bond" evidence="13">
    <location>
        <begin position="288"/>
        <end position="317"/>
    </location>
</feature>